<reference evidence="17" key="1">
    <citation type="submission" date="2016-11" db="EMBL/GenBank/DDBJ databases">
        <authorList>
            <person name="Varghese N."/>
            <person name="Submissions S."/>
        </authorList>
    </citation>
    <scope>NUCLEOTIDE SEQUENCE [LARGE SCALE GENOMIC DNA]</scope>
    <source>
        <strain evidence="17">YR203</strain>
    </source>
</reference>
<dbReference type="NCBIfam" id="TIGR01783">
    <property type="entry name" value="TonB-siderophor"/>
    <property type="match status" value="1"/>
</dbReference>
<comment type="subcellular location">
    <subcellularLocation>
        <location evidence="1 13">Cell outer membrane</location>
        <topology evidence="1 13">Multi-pass membrane protein</topology>
    </subcellularLocation>
</comment>
<dbReference type="InterPro" id="IPR037066">
    <property type="entry name" value="Plug_dom_sf"/>
</dbReference>
<evidence type="ECO:0000313" key="16">
    <source>
        <dbReference type="EMBL" id="SHE51334.1"/>
    </source>
</evidence>
<proteinExistence type="inferred from homology"/>
<organism evidence="16 17">
    <name type="scientific">Chryseobacterium vrystaatense</name>
    <dbReference type="NCBI Taxonomy" id="307480"/>
    <lineage>
        <taxon>Bacteria</taxon>
        <taxon>Pseudomonadati</taxon>
        <taxon>Bacteroidota</taxon>
        <taxon>Flavobacteriia</taxon>
        <taxon>Flavobacteriales</taxon>
        <taxon>Weeksellaceae</taxon>
        <taxon>Chryseobacterium group</taxon>
        <taxon>Chryseobacterium</taxon>
    </lineage>
</organism>
<evidence type="ECO:0000256" key="10">
    <source>
        <dbReference type="ARBA" id="ARBA00023136"/>
    </source>
</evidence>
<keyword evidence="12 13" id="KW-0998">Cell outer membrane</keyword>
<dbReference type="InterPro" id="IPR036942">
    <property type="entry name" value="Beta-barrel_TonB_sf"/>
</dbReference>
<keyword evidence="3 13" id="KW-1134">Transmembrane beta strand</keyword>
<evidence type="ECO:0000256" key="11">
    <source>
        <dbReference type="ARBA" id="ARBA00023170"/>
    </source>
</evidence>
<evidence type="ECO:0000313" key="17">
    <source>
        <dbReference type="Proteomes" id="UP000184108"/>
    </source>
</evidence>
<dbReference type="Pfam" id="PF07715">
    <property type="entry name" value="Plug"/>
    <property type="match status" value="1"/>
</dbReference>
<keyword evidence="11" id="KW-0675">Receptor</keyword>
<evidence type="ECO:0000256" key="12">
    <source>
        <dbReference type="ARBA" id="ARBA00023237"/>
    </source>
</evidence>
<dbReference type="SUPFAM" id="SSF56935">
    <property type="entry name" value="Porins"/>
    <property type="match status" value="1"/>
</dbReference>
<dbReference type="PANTHER" id="PTHR32552">
    <property type="entry name" value="FERRICHROME IRON RECEPTOR-RELATED"/>
    <property type="match status" value="1"/>
</dbReference>
<feature type="chain" id="PRO_5013019355" evidence="14">
    <location>
        <begin position="20"/>
        <end position="797"/>
    </location>
</feature>
<keyword evidence="6 14" id="KW-0732">Signal</keyword>
<dbReference type="GO" id="GO:0015891">
    <property type="term" value="P:siderophore transport"/>
    <property type="evidence" value="ECO:0007669"/>
    <property type="project" value="InterPro"/>
</dbReference>
<keyword evidence="10 13" id="KW-0472">Membrane</keyword>
<dbReference type="Proteomes" id="UP000184108">
    <property type="component" value="Unassembled WGS sequence"/>
</dbReference>
<keyword evidence="9" id="KW-0798">TonB box</keyword>
<evidence type="ECO:0000256" key="9">
    <source>
        <dbReference type="ARBA" id="ARBA00023077"/>
    </source>
</evidence>
<dbReference type="Pfam" id="PF13620">
    <property type="entry name" value="CarboxypepD_reg"/>
    <property type="match status" value="1"/>
</dbReference>
<dbReference type="SUPFAM" id="SSF49452">
    <property type="entry name" value="Starch-binding domain-like"/>
    <property type="match status" value="1"/>
</dbReference>
<dbReference type="GO" id="GO:0015344">
    <property type="term" value="F:siderophore uptake transmembrane transporter activity"/>
    <property type="evidence" value="ECO:0007669"/>
    <property type="project" value="TreeGrafter"/>
</dbReference>
<evidence type="ECO:0000256" key="7">
    <source>
        <dbReference type="ARBA" id="ARBA00023004"/>
    </source>
</evidence>
<dbReference type="PROSITE" id="PS52016">
    <property type="entry name" value="TONB_DEPENDENT_REC_3"/>
    <property type="match status" value="1"/>
</dbReference>
<keyword evidence="8" id="KW-0406">Ion transport</keyword>
<dbReference type="GO" id="GO:0030246">
    <property type="term" value="F:carbohydrate binding"/>
    <property type="evidence" value="ECO:0007669"/>
    <property type="project" value="InterPro"/>
</dbReference>
<keyword evidence="4" id="KW-0410">Iron transport</keyword>
<evidence type="ECO:0000256" key="2">
    <source>
        <dbReference type="ARBA" id="ARBA00022448"/>
    </source>
</evidence>
<name>A0A1M4U3W6_9FLAO</name>
<dbReference type="PANTHER" id="PTHR32552:SF68">
    <property type="entry name" value="FERRICHROME OUTER MEMBRANE TRANSPORTER_PHAGE RECEPTOR"/>
    <property type="match status" value="1"/>
</dbReference>
<evidence type="ECO:0000256" key="5">
    <source>
        <dbReference type="ARBA" id="ARBA00022692"/>
    </source>
</evidence>
<feature type="domain" description="TonB-dependent receptor plug" evidence="15">
    <location>
        <begin position="134"/>
        <end position="229"/>
    </location>
</feature>
<dbReference type="Gene3D" id="2.40.170.20">
    <property type="entry name" value="TonB-dependent receptor, beta-barrel domain"/>
    <property type="match status" value="1"/>
</dbReference>
<dbReference type="Gene3D" id="2.60.40.1120">
    <property type="entry name" value="Carboxypeptidase-like, regulatory domain"/>
    <property type="match status" value="1"/>
</dbReference>
<dbReference type="RefSeq" id="WP_073170763.1">
    <property type="nucleotide sequence ID" value="NZ_FQVE01000001.1"/>
</dbReference>
<evidence type="ECO:0000256" key="4">
    <source>
        <dbReference type="ARBA" id="ARBA00022496"/>
    </source>
</evidence>
<gene>
    <name evidence="16" type="ORF">SAMN02787073_0526</name>
</gene>
<evidence type="ECO:0000256" key="3">
    <source>
        <dbReference type="ARBA" id="ARBA00022452"/>
    </source>
</evidence>
<dbReference type="InterPro" id="IPR010105">
    <property type="entry name" value="TonB_sidphr_rcpt"/>
</dbReference>
<keyword evidence="2 13" id="KW-0813">Transport</keyword>
<dbReference type="InterPro" id="IPR013784">
    <property type="entry name" value="Carb-bd-like_fold"/>
</dbReference>
<evidence type="ECO:0000256" key="6">
    <source>
        <dbReference type="ARBA" id="ARBA00022729"/>
    </source>
</evidence>
<dbReference type="EMBL" id="FQVE01000001">
    <property type="protein sequence ID" value="SHE51334.1"/>
    <property type="molecule type" value="Genomic_DNA"/>
</dbReference>
<dbReference type="GO" id="GO:0009279">
    <property type="term" value="C:cell outer membrane"/>
    <property type="evidence" value="ECO:0007669"/>
    <property type="project" value="UniProtKB-SubCell"/>
</dbReference>
<dbReference type="InterPro" id="IPR012910">
    <property type="entry name" value="Plug_dom"/>
</dbReference>
<sequence length="797" mass="89235">MNKNKLLFSALLFPALVWAQNTSQITGKVVNSKNKPVATAKVILNNGESETYTDENGIYRFNNISAGSYVLRVDDPEVSKTYSFTLKENEILSYDFMQSLSSSDAYQIMEVNVTASRKTMPSSTLRLGENLLVTPQNIQVIDQRLLNDQQILTTAEGLSRNVSGVRTITHQEEGSVGIAVRGFQASNLRNGMDVSGSFGPLREDMAFVDRVEFVKGPAGFMMGNTQPGGFYNIVTKKPVGREKGNVQLTLGSFNLYRAAADVERKLSKDGKFWGRLNVMGTKKGSFQQYVEHEQYVINPSFKYIASENTNVTLEYILSQNNFQGGFAKYAYGIDGFKDVKRSFSFSDPIMDPTRSWEHNVYGTINHNFNENWLITGQFGYVRSEMQGESLYAKYNSIALADDPANKRIKGDVNRGISINDALNTSTIGQVFTRGKFTTGNINHNILAGLDMGKKFYVADWSVLPQNVGPVFNIYNPVYGNLKKADIPQYDRSQSLRERGANYITNYSYTSFHLQDEARFLEDKLRIAAGFRYTSTVKTSAADKGAEVKNTAVTPRFSITGLVSPTLTVYGLYDETFQEQTGRLLNGSTADPSYGKNKEIGVKKTWFGGQLMTNLTFYHLTKTNMLTAAGVDNPGLFEQTGEAASKGIEFDLNGNISKNWSILLNYAYTDAKVSKDNNPKNIGGMLYGTAKHITNGWIKYTIAEGDLEGLGFSFGYEYQAKRAAWPVVTGYPYLPDDYFTLDLGVSYKRDSYQISFLVNNLTDRYNYVGFYPGAWSYSHYGWRATNPINFRMNLSYNF</sequence>
<feature type="signal peptide" evidence="14">
    <location>
        <begin position="1"/>
        <end position="19"/>
    </location>
</feature>
<evidence type="ECO:0000256" key="8">
    <source>
        <dbReference type="ARBA" id="ARBA00023065"/>
    </source>
</evidence>
<evidence type="ECO:0000256" key="14">
    <source>
        <dbReference type="SAM" id="SignalP"/>
    </source>
</evidence>
<evidence type="ECO:0000256" key="13">
    <source>
        <dbReference type="PROSITE-ProRule" id="PRU01360"/>
    </source>
</evidence>
<comment type="similarity">
    <text evidence="13">Belongs to the TonB-dependent receptor family.</text>
</comment>
<protein>
    <submittedName>
        <fullName evidence="16">Iron complex outermembrane recepter protein</fullName>
    </submittedName>
</protein>
<evidence type="ECO:0000259" key="15">
    <source>
        <dbReference type="Pfam" id="PF07715"/>
    </source>
</evidence>
<keyword evidence="5 13" id="KW-0812">Transmembrane</keyword>
<dbReference type="InterPro" id="IPR039426">
    <property type="entry name" value="TonB-dep_rcpt-like"/>
</dbReference>
<keyword evidence="7" id="KW-0408">Iron</keyword>
<accession>A0A1M4U3W6</accession>
<dbReference type="GO" id="GO:0038023">
    <property type="term" value="F:signaling receptor activity"/>
    <property type="evidence" value="ECO:0007669"/>
    <property type="project" value="InterPro"/>
</dbReference>
<evidence type="ECO:0000256" key="1">
    <source>
        <dbReference type="ARBA" id="ARBA00004571"/>
    </source>
</evidence>
<dbReference type="Gene3D" id="2.170.130.10">
    <property type="entry name" value="TonB-dependent receptor, plug domain"/>
    <property type="match status" value="1"/>
</dbReference>
<dbReference type="AlphaFoldDB" id="A0A1M4U3W6"/>